<dbReference type="AlphaFoldDB" id="A0A9P9DW73"/>
<protein>
    <recommendedName>
        <fullName evidence="5">Transmembrane protein</fullName>
    </recommendedName>
</protein>
<name>A0A9P9DW73_9HYPO</name>
<feature type="chain" id="PRO_5040137849" description="Transmembrane protein" evidence="2">
    <location>
        <begin position="17"/>
        <end position="155"/>
    </location>
</feature>
<accession>A0A9P9DW73</accession>
<evidence type="ECO:0000256" key="2">
    <source>
        <dbReference type="SAM" id="SignalP"/>
    </source>
</evidence>
<dbReference type="EMBL" id="JAGMUV010000020">
    <property type="protein sequence ID" value="KAH7126179.1"/>
    <property type="molecule type" value="Genomic_DNA"/>
</dbReference>
<keyword evidence="2" id="KW-0732">Signal</keyword>
<evidence type="ECO:0000313" key="3">
    <source>
        <dbReference type="EMBL" id="KAH7126179.1"/>
    </source>
</evidence>
<keyword evidence="1" id="KW-0812">Transmembrane</keyword>
<proteinExistence type="predicted"/>
<keyword evidence="1" id="KW-0472">Membrane</keyword>
<keyword evidence="1" id="KW-1133">Transmembrane helix</keyword>
<keyword evidence="4" id="KW-1185">Reference proteome</keyword>
<evidence type="ECO:0008006" key="5">
    <source>
        <dbReference type="Google" id="ProtNLM"/>
    </source>
</evidence>
<sequence length="155" mass="17857">MLFFFIRSLNSWCALTANLELSHSPGLNHCRFRGPNQQFCSSHPGLQLHSNARPPFQLDLASDRLDRSFPLLRNNDFAYKIAIQTFPFFIFSAFWTIFGALVLFPLVFNARVASRPTDFYLRSTNLLQPNSRTLQPSLDFNPPPLLFSIQYIARN</sequence>
<reference evidence="3" key="1">
    <citation type="journal article" date="2021" name="Nat. Commun.">
        <title>Genetic determinants of endophytism in the Arabidopsis root mycobiome.</title>
        <authorList>
            <person name="Mesny F."/>
            <person name="Miyauchi S."/>
            <person name="Thiergart T."/>
            <person name="Pickel B."/>
            <person name="Atanasova L."/>
            <person name="Karlsson M."/>
            <person name="Huettel B."/>
            <person name="Barry K.W."/>
            <person name="Haridas S."/>
            <person name="Chen C."/>
            <person name="Bauer D."/>
            <person name="Andreopoulos W."/>
            <person name="Pangilinan J."/>
            <person name="LaButti K."/>
            <person name="Riley R."/>
            <person name="Lipzen A."/>
            <person name="Clum A."/>
            <person name="Drula E."/>
            <person name="Henrissat B."/>
            <person name="Kohler A."/>
            <person name="Grigoriev I.V."/>
            <person name="Martin F.M."/>
            <person name="Hacquard S."/>
        </authorList>
    </citation>
    <scope>NUCLEOTIDE SEQUENCE</scope>
    <source>
        <strain evidence="3">MPI-CAGE-AT-0147</strain>
    </source>
</reference>
<evidence type="ECO:0000313" key="4">
    <source>
        <dbReference type="Proteomes" id="UP000738349"/>
    </source>
</evidence>
<comment type="caution">
    <text evidence="3">The sequence shown here is derived from an EMBL/GenBank/DDBJ whole genome shotgun (WGS) entry which is preliminary data.</text>
</comment>
<evidence type="ECO:0000256" key="1">
    <source>
        <dbReference type="SAM" id="Phobius"/>
    </source>
</evidence>
<organism evidence="3 4">
    <name type="scientific">Dactylonectria macrodidyma</name>
    <dbReference type="NCBI Taxonomy" id="307937"/>
    <lineage>
        <taxon>Eukaryota</taxon>
        <taxon>Fungi</taxon>
        <taxon>Dikarya</taxon>
        <taxon>Ascomycota</taxon>
        <taxon>Pezizomycotina</taxon>
        <taxon>Sordariomycetes</taxon>
        <taxon>Hypocreomycetidae</taxon>
        <taxon>Hypocreales</taxon>
        <taxon>Nectriaceae</taxon>
        <taxon>Dactylonectria</taxon>
    </lineage>
</organism>
<gene>
    <name evidence="3" type="ORF">EDB81DRAFT_204469</name>
</gene>
<feature type="transmembrane region" description="Helical" evidence="1">
    <location>
        <begin position="81"/>
        <end position="108"/>
    </location>
</feature>
<dbReference type="Proteomes" id="UP000738349">
    <property type="component" value="Unassembled WGS sequence"/>
</dbReference>
<feature type="signal peptide" evidence="2">
    <location>
        <begin position="1"/>
        <end position="16"/>
    </location>
</feature>